<keyword evidence="3" id="KW-1003">Cell membrane</keyword>
<keyword evidence="9" id="KW-0449">Lipoprotein</keyword>
<protein>
    <recommendedName>
        <fullName evidence="15">Ras homolog family member C</fullName>
    </recommendedName>
</protein>
<evidence type="ECO:0000256" key="9">
    <source>
        <dbReference type="ARBA" id="ARBA00023288"/>
    </source>
</evidence>
<evidence type="ECO:0000256" key="6">
    <source>
        <dbReference type="ARBA" id="ARBA00023134"/>
    </source>
</evidence>
<keyword evidence="14" id="KW-1185">Reference proteome</keyword>
<dbReference type="PROSITE" id="PS51420">
    <property type="entry name" value="RHO"/>
    <property type="match status" value="1"/>
</dbReference>
<dbReference type="FunFam" id="3.40.50.300:FF:000095">
    <property type="entry name" value="Rho-related GTP-binding protein RhoC"/>
    <property type="match status" value="1"/>
</dbReference>
<dbReference type="InterPro" id="IPR005225">
    <property type="entry name" value="Small_GTP-bd"/>
</dbReference>
<organism evidence="13 14">
    <name type="scientific">Electrophorus voltai</name>
    <dbReference type="NCBI Taxonomy" id="2609070"/>
    <lineage>
        <taxon>Eukaryota</taxon>
        <taxon>Metazoa</taxon>
        <taxon>Chordata</taxon>
        <taxon>Craniata</taxon>
        <taxon>Vertebrata</taxon>
        <taxon>Euteleostomi</taxon>
        <taxon>Actinopterygii</taxon>
        <taxon>Neopterygii</taxon>
        <taxon>Teleostei</taxon>
        <taxon>Ostariophysi</taxon>
        <taxon>Gymnotiformes</taxon>
        <taxon>Gymnotoidei</taxon>
        <taxon>Gymnotidae</taxon>
        <taxon>Electrophorus</taxon>
    </lineage>
</organism>
<dbReference type="EMBL" id="JAROKS010000009">
    <property type="protein sequence ID" value="KAK1801181.1"/>
    <property type="molecule type" value="Genomic_DNA"/>
</dbReference>
<keyword evidence="7" id="KW-0472">Membrane</keyword>
<keyword evidence="10" id="KW-0636">Prenylation</keyword>
<dbReference type="GO" id="GO:0007264">
    <property type="term" value="P:small GTPase-mediated signal transduction"/>
    <property type="evidence" value="ECO:0007669"/>
    <property type="project" value="InterPro"/>
</dbReference>
<keyword evidence="8" id="KW-0325">Glycoprotein</keyword>
<dbReference type="PROSITE" id="PS51419">
    <property type="entry name" value="RAB"/>
    <property type="match status" value="1"/>
</dbReference>
<dbReference type="InterPro" id="IPR027417">
    <property type="entry name" value="P-loop_NTPase"/>
</dbReference>
<dbReference type="SUPFAM" id="SSF52540">
    <property type="entry name" value="P-loop containing nucleoside triphosphate hydrolases"/>
    <property type="match status" value="1"/>
</dbReference>
<evidence type="ECO:0008006" key="15">
    <source>
        <dbReference type="Google" id="ProtNLM"/>
    </source>
</evidence>
<evidence type="ECO:0000313" key="13">
    <source>
        <dbReference type="EMBL" id="KAK1801181.1"/>
    </source>
</evidence>
<dbReference type="InterPro" id="IPR001806">
    <property type="entry name" value="Small_GTPase"/>
</dbReference>
<keyword evidence="6" id="KW-0342">GTP-binding</keyword>
<comment type="caution">
    <text evidence="13">The sequence shown here is derived from an EMBL/GenBank/DDBJ whole genome shotgun (WGS) entry which is preliminary data.</text>
</comment>
<evidence type="ECO:0000256" key="3">
    <source>
        <dbReference type="ARBA" id="ARBA00022475"/>
    </source>
</evidence>
<name>A0AAD9E0X5_9TELE</name>
<dbReference type="SMART" id="SM00174">
    <property type="entry name" value="RHO"/>
    <property type="match status" value="1"/>
</dbReference>
<keyword evidence="4" id="KW-0488">Methylation</keyword>
<dbReference type="Proteomes" id="UP001239994">
    <property type="component" value="Unassembled WGS sequence"/>
</dbReference>
<evidence type="ECO:0000256" key="8">
    <source>
        <dbReference type="ARBA" id="ARBA00023180"/>
    </source>
</evidence>
<evidence type="ECO:0000256" key="4">
    <source>
        <dbReference type="ARBA" id="ARBA00022481"/>
    </source>
</evidence>
<dbReference type="PANTHER" id="PTHR24072">
    <property type="entry name" value="RHO FAMILY GTPASE"/>
    <property type="match status" value="1"/>
</dbReference>
<feature type="region of interest" description="Disordered" evidence="12">
    <location>
        <begin position="1"/>
        <end position="23"/>
    </location>
</feature>
<dbReference type="PROSITE" id="PS51421">
    <property type="entry name" value="RAS"/>
    <property type="match status" value="1"/>
</dbReference>
<evidence type="ECO:0000256" key="12">
    <source>
        <dbReference type="SAM" id="MobiDB-lite"/>
    </source>
</evidence>
<feature type="compositionally biased region" description="Basic and acidic residues" evidence="12">
    <location>
        <begin position="1"/>
        <end position="11"/>
    </location>
</feature>
<dbReference type="Gene3D" id="3.40.50.300">
    <property type="entry name" value="P-loop containing nucleotide triphosphate hydrolases"/>
    <property type="match status" value="1"/>
</dbReference>
<dbReference type="SMART" id="SM00175">
    <property type="entry name" value="RAB"/>
    <property type="match status" value="1"/>
</dbReference>
<proteinExistence type="inferred from homology"/>
<dbReference type="GO" id="GO:0005886">
    <property type="term" value="C:plasma membrane"/>
    <property type="evidence" value="ECO:0007669"/>
    <property type="project" value="UniProtKB-SubCell"/>
</dbReference>
<gene>
    <name evidence="13" type="ORF">P4O66_022873</name>
</gene>
<comment type="subcellular location">
    <subcellularLocation>
        <location evidence="1">Cell membrane</location>
        <topology evidence="1">Lipid-anchor</topology>
        <orientation evidence="1">Cytoplasmic side</orientation>
    </subcellularLocation>
</comment>
<evidence type="ECO:0000313" key="14">
    <source>
        <dbReference type="Proteomes" id="UP001239994"/>
    </source>
</evidence>
<reference evidence="13" key="1">
    <citation type="submission" date="2023-03" db="EMBL/GenBank/DDBJ databases">
        <title>Electrophorus voltai genome.</title>
        <authorList>
            <person name="Bian C."/>
        </authorList>
    </citation>
    <scope>NUCLEOTIDE SEQUENCE</scope>
    <source>
        <strain evidence="13">CB-2022</strain>
        <tissue evidence="13">Muscle</tissue>
    </source>
</reference>
<dbReference type="Pfam" id="PF00071">
    <property type="entry name" value="Ras"/>
    <property type="match status" value="1"/>
</dbReference>
<dbReference type="InterPro" id="IPR003578">
    <property type="entry name" value="Small_GTPase_Rho"/>
</dbReference>
<comment type="similarity">
    <text evidence="2">Belongs to the small GTPase superfamily. Rho family.</text>
</comment>
<dbReference type="AlphaFoldDB" id="A0AAD9E0X5"/>
<accession>A0AAD9E0X5</accession>
<evidence type="ECO:0000256" key="2">
    <source>
        <dbReference type="ARBA" id="ARBA00010142"/>
    </source>
</evidence>
<dbReference type="SMART" id="SM00173">
    <property type="entry name" value="RAS"/>
    <property type="match status" value="1"/>
</dbReference>
<dbReference type="GO" id="GO:0003924">
    <property type="term" value="F:GTPase activity"/>
    <property type="evidence" value="ECO:0007669"/>
    <property type="project" value="InterPro"/>
</dbReference>
<evidence type="ECO:0000256" key="11">
    <source>
        <dbReference type="ARBA" id="ARBA00057048"/>
    </source>
</evidence>
<keyword evidence="5" id="KW-0547">Nucleotide-binding</keyword>
<evidence type="ECO:0000256" key="7">
    <source>
        <dbReference type="ARBA" id="ARBA00023136"/>
    </source>
</evidence>
<dbReference type="GO" id="GO:0005525">
    <property type="term" value="F:GTP binding"/>
    <property type="evidence" value="ECO:0007669"/>
    <property type="project" value="UniProtKB-KW"/>
</dbReference>
<dbReference type="NCBIfam" id="TIGR00231">
    <property type="entry name" value="small_GTP"/>
    <property type="match status" value="1"/>
</dbReference>
<evidence type="ECO:0000256" key="1">
    <source>
        <dbReference type="ARBA" id="ARBA00004342"/>
    </source>
</evidence>
<dbReference type="PRINTS" id="PR00449">
    <property type="entry name" value="RASTRNSFRMNG"/>
</dbReference>
<sequence>MRREGNGDSSDRTSAVAPPPPSALQQYSHSWLEHFKDALLPSGLRTTRPGLNYCPVPGSNQLSQVLIGPNETPSFLFAIRLFLLILGHSCSVLDSVESGSGFVGGVSGLWQQTGPCVWEERSQVSAQPFCCFRVEALVIAAAASHPSWAQEVACFASQGEPRALGWSRPSCCLAPVPTAPVSYPQATKQTSRLSLMAAIRKKLVIVGDGACGKTCLLIVFSKDQFPEVYVPTVFENYIADIEVDGKQVELALWDTAGQEDYDRLRPLSYPDTDVILMCFSIDSPDSLENIPEKWTPEVKHFCPNVPIILVGNKKDLRNDEHTRRELAKMKQEPVKPEEGRDMANRISAFGYLECSAKTKEGVREVFEMATRAALQVRKRKKRSGCLLL</sequence>
<evidence type="ECO:0000256" key="10">
    <source>
        <dbReference type="ARBA" id="ARBA00023289"/>
    </source>
</evidence>
<dbReference type="CDD" id="cd01870">
    <property type="entry name" value="RhoA_like"/>
    <property type="match status" value="1"/>
</dbReference>
<evidence type="ECO:0000256" key="5">
    <source>
        <dbReference type="ARBA" id="ARBA00022741"/>
    </source>
</evidence>
<comment type="function">
    <text evidence="11">Regulates a signal transduction pathway linking plasma membrane receptors to the assembly of focal adhesions and actin stress fibers.</text>
</comment>